<organism evidence="1 2">
    <name type="scientific">Lacisediminihabitans changchengi</name>
    <dbReference type="NCBI Taxonomy" id="2787634"/>
    <lineage>
        <taxon>Bacteria</taxon>
        <taxon>Bacillati</taxon>
        <taxon>Actinomycetota</taxon>
        <taxon>Actinomycetes</taxon>
        <taxon>Micrococcales</taxon>
        <taxon>Microbacteriaceae</taxon>
        <taxon>Lacisediminihabitans</taxon>
    </lineage>
</organism>
<proteinExistence type="predicted"/>
<name>A0A934SLK0_9MICO</name>
<protein>
    <submittedName>
        <fullName evidence="1">SRPBCC family protein</fullName>
    </submittedName>
</protein>
<evidence type="ECO:0000313" key="2">
    <source>
        <dbReference type="Proteomes" id="UP000636458"/>
    </source>
</evidence>
<dbReference type="InterPro" id="IPR023393">
    <property type="entry name" value="START-like_dom_sf"/>
</dbReference>
<reference evidence="1" key="1">
    <citation type="submission" date="2021-01" db="EMBL/GenBank/DDBJ databases">
        <title>Lacisediminihabitans sp. nov. strain G11-30, isolated from Antarctic Soil.</title>
        <authorList>
            <person name="Li J."/>
        </authorList>
    </citation>
    <scope>NUCLEOTIDE SEQUENCE</scope>
    <source>
        <strain evidence="1">G11-30</strain>
    </source>
</reference>
<comment type="caution">
    <text evidence="1">The sequence shown here is derived from an EMBL/GenBank/DDBJ whole genome shotgun (WGS) entry which is preliminary data.</text>
</comment>
<evidence type="ECO:0000313" key="1">
    <source>
        <dbReference type="EMBL" id="MBK4347575.1"/>
    </source>
</evidence>
<dbReference type="Gene3D" id="3.30.530.20">
    <property type="match status" value="1"/>
</dbReference>
<dbReference type="Proteomes" id="UP000636458">
    <property type="component" value="Unassembled WGS sequence"/>
</dbReference>
<dbReference type="SUPFAM" id="SSF55961">
    <property type="entry name" value="Bet v1-like"/>
    <property type="match status" value="1"/>
</dbReference>
<dbReference type="AlphaFoldDB" id="A0A934SLK0"/>
<gene>
    <name evidence="1" type="ORF">IV501_08010</name>
</gene>
<dbReference type="InterPro" id="IPR019587">
    <property type="entry name" value="Polyketide_cyclase/dehydratase"/>
</dbReference>
<dbReference type="Pfam" id="PF10604">
    <property type="entry name" value="Polyketide_cyc2"/>
    <property type="match status" value="1"/>
</dbReference>
<dbReference type="RefSeq" id="WP_200555954.1">
    <property type="nucleotide sequence ID" value="NZ_JAEPES010000002.1"/>
</dbReference>
<accession>A0A934SLK0</accession>
<sequence length="151" mass="16746">MSTNYRVIQCPPDDVFRILADGWLYPSWVVGASRIRDVDEHWPAVGAKLHHSFGVWPAVIDDSSEVVAWDAPRHAELRARGWPTGEARVVLDVKPRRGPAGEAWSVVRIVEHAVRGPATLIPGPLLDLPLHIRNVETLRRLAYLAEGRAAG</sequence>
<dbReference type="CDD" id="cd07812">
    <property type="entry name" value="SRPBCC"/>
    <property type="match status" value="1"/>
</dbReference>
<keyword evidence="2" id="KW-1185">Reference proteome</keyword>
<dbReference type="EMBL" id="JAEPES010000002">
    <property type="protein sequence ID" value="MBK4347575.1"/>
    <property type="molecule type" value="Genomic_DNA"/>
</dbReference>